<accession>A0A9N8F3E9</accession>
<name>A0A9N8F3E9_9STRA</name>
<dbReference type="Gene3D" id="6.10.140.2220">
    <property type="match status" value="1"/>
</dbReference>
<comment type="caution">
    <text evidence="6">The sequence shown here is derived from an EMBL/GenBank/DDBJ whole genome shotgun (WGS) entry which is preliminary data.</text>
</comment>
<reference evidence="6" key="1">
    <citation type="submission" date="2020-06" db="EMBL/GenBank/DDBJ databases">
        <authorList>
            <consortium name="Plant Systems Biology data submission"/>
        </authorList>
    </citation>
    <scope>NUCLEOTIDE SEQUENCE</scope>
    <source>
        <strain evidence="6">D6</strain>
    </source>
</reference>
<evidence type="ECO:0000259" key="5">
    <source>
        <dbReference type="PROSITE" id="PS50865"/>
    </source>
</evidence>
<proteinExistence type="predicted"/>
<keyword evidence="7" id="KW-1185">Reference proteome</keyword>
<dbReference type="EMBL" id="CAICTM010003082">
    <property type="protein sequence ID" value="CAB9530859.1"/>
    <property type="molecule type" value="Genomic_DNA"/>
</dbReference>
<dbReference type="GO" id="GO:0008270">
    <property type="term" value="F:zinc ion binding"/>
    <property type="evidence" value="ECO:0007669"/>
    <property type="project" value="UniProtKB-KW"/>
</dbReference>
<evidence type="ECO:0000313" key="6">
    <source>
        <dbReference type="EMBL" id="CAB9530859.1"/>
    </source>
</evidence>
<dbReference type="PROSITE" id="PS01360">
    <property type="entry name" value="ZF_MYND_1"/>
    <property type="match status" value="1"/>
</dbReference>
<sequence>MFHQWSTTDTLKASFYPNQCFAVKIRVFDEPEVYATNEFGVVDYEVRHMIDYNYLASIDHVDARDYLEHLIAPTPPCNSVWGTNTEGEERVIGMLDQRLHVTLYTGIDKGWVQLKLQNVLVVQSLPVPMHVSFNALELFYTGQIESSTRLRADLFPSQFRAHPYWGRKEKEHFIGTFDPELTQSIQDNATGRPNKVRKGGACACCGFSFCSLVCASCEKENYCSRECQKARWKMHKKICGNGLSAPTSWIIHTKPLS</sequence>
<feature type="domain" description="MYND-type" evidence="5">
    <location>
        <begin position="202"/>
        <end position="239"/>
    </location>
</feature>
<keyword evidence="2 4" id="KW-0863">Zinc-finger</keyword>
<dbReference type="SUPFAM" id="SSF144232">
    <property type="entry name" value="HIT/MYND zinc finger-like"/>
    <property type="match status" value="1"/>
</dbReference>
<evidence type="ECO:0000256" key="1">
    <source>
        <dbReference type="ARBA" id="ARBA00022723"/>
    </source>
</evidence>
<dbReference type="Proteomes" id="UP001153069">
    <property type="component" value="Unassembled WGS sequence"/>
</dbReference>
<keyword evidence="3" id="KW-0862">Zinc</keyword>
<keyword evidence="1" id="KW-0479">Metal-binding</keyword>
<evidence type="ECO:0000256" key="3">
    <source>
        <dbReference type="ARBA" id="ARBA00022833"/>
    </source>
</evidence>
<protein>
    <recommendedName>
        <fullName evidence="5">MYND-type domain-containing protein</fullName>
    </recommendedName>
</protein>
<dbReference type="OrthoDB" id="207357at2759"/>
<evidence type="ECO:0000313" key="7">
    <source>
        <dbReference type="Proteomes" id="UP001153069"/>
    </source>
</evidence>
<gene>
    <name evidence="6" type="ORF">SEMRO_3084_G343381.1</name>
</gene>
<dbReference type="Pfam" id="PF01753">
    <property type="entry name" value="zf-MYND"/>
    <property type="match status" value="1"/>
</dbReference>
<evidence type="ECO:0000256" key="2">
    <source>
        <dbReference type="ARBA" id="ARBA00022771"/>
    </source>
</evidence>
<evidence type="ECO:0000256" key="4">
    <source>
        <dbReference type="PROSITE-ProRule" id="PRU00134"/>
    </source>
</evidence>
<dbReference type="InterPro" id="IPR002893">
    <property type="entry name" value="Znf_MYND"/>
</dbReference>
<dbReference type="PROSITE" id="PS50865">
    <property type="entry name" value="ZF_MYND_2"/>
    <property type="match status" value="1"/>
</dbReference>
<organism evidence="6 7">
    <name type="scientific">Seminavis robusta</name>
    <dbReference type="NCBI Taxonomy" id="568900"/>
    <lineage>
        <taxon>Eukaryota</taxon>
        <taxon>Sar</taxon>
        <taxon>Stramenopiles</taxon>
        <taxon>Ochrophyta</taxon>
        <taxon>Bacillariophyta</taxon>
        <taxon>Bacillariophyceae</taxon>
        <taxon>Bacillariophycidae</taxon>
        <taxon>Naviculales</taxon>
        <taxon>Naviculaceae</taxon>
        <taxon>Seminavis</taxon>
    </lineage>
</organism>
<dbReference type="AlphaFoldDB" id="A0A9N8F3E9"/>